<protein>
    <submittedName>
        <fullName evidence="1">Uncharacterized protein</fullName>
    </submittedName>
</protein>
<accession>A0A329QUF9</accession>
<dbReference type="AlphaFoldDB" id="A0A329QUF9"/>
<evidence type="ECO:0000313" key="1">
    <source>
        <dbReference type="EMBL" id="RAW15701.1"/>
    </source>
</evidence>
<keyword evidence="2" id="KW-1185">Reference proteome</keyword>
<dbReference type="RefSeq" id="WP_112257902.1">
    <property type="nucleotide sequence ID" value="NZ_QMIG01000005.1"/>
</dbReference>
<dbReference type="Proteomes" id="UP000250462">
    <property type="component" value="Unassembled WGS sequence"/>
</dbReference>
<evidence type="ECO:0000313" key="2">
    <source>
        <dbReference type="Proteomes" id="UP000250462"/>
    </source>
</evidence>
<dbReference type="InterPro" id="IPR053842">
    <property type="entry name" value="NikA-like"/>
</dbReference>
<dbReference type="EMBL" id="QMIG01000005">
    <property type="protein sequence ID" value="RAW15701.1"/>
    <property type="molecule type" value="Genomic_DNA"/>
</dbReference>
<dbReference type="OrthoDB" id="10001459at2"/>
<sequence>MNTTPPEGLSEAELADWQYEHRDELDAQGEDDEVVEVEYAQPLATTISFRLPVSEAAAISKAAQDAGISRSDWIRSACKAALGERPVVPDRVVKNVEQVADEVSATYAHLTELLDTMGVPPGHRRAAKPSP</sequence>
<organism evidence="1 2">
    <name type="scientific">Phytoactinopolyspora halophila</name>
    <dbReference type="NCBI Taxonomy" id="1981511"/>
    <lineage>
        <taxon>Bacteria</taxon>
        <taxon>Bacillati</taxon>
        <taxon>Actinomycetota</taxon>
        <taxon>Actinomycetes</taxon>
        <taxon>Jiangellales</taxon>
        <taxon>Jiangellaceae</taxon>
        <taxon>Phytoactinopolyspora</taxon>
    </lineage>
</organism>
<dbReference type="Pfam" id="PF21983">
    <property type="entry name" value="NikA-like"/>
    <property type="match status" value="1"/>
</dbReference>
<proteinExistence type="predicted"/>
<name>A0A329QUF9_9ACTN</name>
<gene>
    <name evidence="1" type="ORF">DPM12_08635</name>
</gene>
<reference evidence="1 2" key="1">
    <citation type="submission" date="2018-06" db="EMBL/GenBank/DDBJ databases">
        <title>Phytoactinopolyspora halophila sp. nov., a novel halophilic actinomycete isolated from a saline soil in China.</title>
        <authorList>
            <person name="Tang S.-K."/>
        </authorList>
    </citation>
    <scope>NUCLEOTIDE SEQUENCE [LARGE SCALE GENOMIC DNA]</scope>
    <source>
        <strain evidence="1 2">YIM 96934</strain>
    </source>
</reference>
<comment type="caution">
    <text evidence="1">The sequence shown here is derived from an EMBL/GenBank/DDBJ whole genome shotgun (WGS) entry which is preliminary data.</text>
</comment>